<keyword evidence="9" id="KW-0143">Chaperone</keyword>
<evidence type="ECO:0000313" key="12">
    <source>
        <dbReference type="Proteomes" id="UP000095200"/>
    </source>
</evidence>
<dbReference type="Proteomes" id="UP000095200">
    <property type="component" value="Unassembled WGS sequence"/>
</dbReference>
<dbReference type="GO" id="GO:0042953">
    <property type="term" value="P:lipoprotein transport"/>
    <property type="evidence" value="ECO:0007669"/>
    <property type="project" value="InterPro"/>
</dbReference>
<organism evidence="11 12">
    <name type="scientific">Desulfoplanes formicivorans</name>
    <dbReference type="NCBI Taxonomy" id="1592317"/>
    <lineage>
        <taxon>Bacteria</taxon>
        <taxon>Pseudomonadati</taxon>
        <taxon>Thermodesulfobacteriota</taxon>
        <taxon>Desulfovibrionia</taxon>
        <taxon>Desulfovibrionales</taxon>
        <taxon>Desulfoplanaceae</taxon>
        <taxon>Desulfoplanes</taxon>
    </lineage>
</organism>
<evidence type="ECO:0000256" key="8">
    <source>
        <dbReference type="ARBA" id="ARBA00022927"/>
    </source>
</evidence>
<evidence type="ECO:0000256" key="4">
    <source>
        <dbReference type="ARBA" id="ARBA00014035"/>
    </source>
</evidence>
<evidence type="ECO:0000256" key="1">
    <source>
        <dbReference type="ARBA" id="ARBA00004418"/>
    </source>
</evidence>
<dbReference type="CDD" id="cd16325">
    <property type="entry name" value="LolA"/>
    <property type="match status" value="1"/>
</dbReference>
<dbReference type="Pfam" id="PF03548">
    <property type="entry name" value="LolA"/>
    <property type="match status" value="1"/>
</dbReference>
<dbReference type="PANTHER" id="PTHR35869:SF1">
    <property type="entry name" value="OUTER-MEMBRANE LIPOPROTEIN CARRIER PROTEIN"/>
    <property type="match status" value="1"/>
</dbReference>
<keyword evidence="7" id="KW-0574">Periplasm</keyword>
<dbReference type="InterPro" id="IPR018323">
    <property type="entry name" value="OM_lipoprot_carrier_LolA_Pbac"/>
</dbReference>
<dbReference type="Gene3D" id="2.50.20.10">
    <property type="entry name" value="Lipoprotein localisation LolA/LolB/LppX"/>
    <property type="match status" value="1"/>
</dbReference>
<dbReference type="NCBIfam" id="TIGR00547">
    <property type="entry name" value="lolA"/>
    <property type="match status" value="1"/>
</dbReference>
<comment type="similarity">
    <text evidence="2">Belongs to the LolA family.</text>
</comment>
<reference evidence="12" key="1">
    <citation type="submission" date="2016-06" db="EMBL/GenBank/DDBJ databases">
        <title>Draft genome sequence of Desulfoplanes formicivorans strain Pf12B.</title>
        <authorList>
            <person name="Watanabe M."/>
            <person name="Kojima H."/>
            <person name="Fukui M."/>
        </authorList>
    </citation>
    <scope>NUCLEOTIDE SEQUENCE [LARGE SCALE GENOMIC DNA]</scope>
    <source>
        <strain evidence="12">Pf12B</strain>
    </source>
</reference>
<dbReference type="InterPro" id="IPR004564">
    <property type="entry name" value="OM_lipoprot_carrier_LolA-like"/>
</dbReference>
<protein>
    <recommendedName>
        <fullName evidence="4">Outer-membrane lipoprotein carrier protein</fullName>
    </recommendedName>
</protein>
<feature type="chain" id="PRO_5008262370" description="Outer-membrane lipoprotein carrier protein" evidence="10">
    <location>
        <begin position="21"/>
        <end position="211"/>
    </location>
</feature>
<evidence type="ECO:0000256" key="7">
    <source>
        <dbReference type="ARBA" id="ARBA00022764"/>
    </source>
</evidence>
<dbReference type="InterPro" id="IPR029046">
    <property type="entry name" value="LolA/LolB/LppX"/>
</dbReference>
<dbReference type="AlphaFoldDB" id="A0A194AKG5"/>
<evidence type="ECO:0000256" key="10">
    <source>
        <dbReference type="SAM" id="SignalP"/>
    </source>
</evidence>
<name>A0A194AKG5_9BACT</name>
<evidence type="ECO:0000313" key="11">
    <source>
        <dbReference type="EMBL" id="GAU09204.1"/>
    </source>
</evidence>
<keyword evidence="8" id="KW-0653">Protein transport</keyword>
<dbReference type="STRING" id="1592317.DPF_1925"/>
<gene>
    <name evidence="11" type="ORF">DPF_1925</name>
</gene>
<evidence type="ECO:0000256" key="2">
    <source>
        <dbReference type="ARBA" id="ARBA00007615"/>
    </source>
</evidence>
<comment type="subunit">
    <text evidence="3">Monomer.</text>
</comment>
<evidence type="ECO:0000256" key="6">
    <source>
        <dbReference type="ARBA" id="ARBA00022729"/>
    </source>
</evidence>
<keyword evidence="5" id="KW-0813">Transport</keyword>
<dbReference type="SUPFAM" id="SSF89392">
    <property type="entry name" value="Prokaryotic lipoproteins and lipoprotein localization factors"/>
    <property type="match status" value="1"/>
</dbReference>
<evidence type="ECO:0000256" key="5">
    <source>
        <dbReference type="ARBA" id="ARBA00022448"/>
    </source>
</evidence>
<evidence type="ECO:0000256" key="3">
    <source>
        <dbReference type="ARBA" id="ARBA00011245"/>
    </source>
</evidence>
<keyword evidence="6 10" id="KW-0732">Signal</keyword>
<comment type="caution">
    <text evidence="11">The sequence shown here is derived from an EMBL/GenBank/DDBJ whole genome shotgun (WGS) entry which is preliminary data.</text>
</comment>
<dbReference type="EMBL" id="BDFE01000017">
    <property type="protein sequence ID" value="GAU09204.1"/>
    <property type="molecule type" value="Genomic_DNA"/>
</dbReference>
<dbReference type="PANTHER" id="PTHR35869">
    <property type="entry name" value="OUTER-MEMBRANE LIPOPROTEIN CARRIER PROTEIN"/>
    <property type="match status" value="1"/>
</dbReference>
<dbReference type="OrthoDB" id="9785727at2"/>
<keyword evidence="12" id="KW-1185">Reference proteome</keyword>
<sequence>MKKWCLMVVMLCLVPLTGAAEEISAHIQKQYQDLESFSSSFVQRLTNAATKEVEVRSGTITFAKPRRIRWETTEPEKELLLVGRDVVWDYFPDENVAYKYAVEQVLQSKTMLRFISGEANLQEDFVIENQGDDAGLIKLKLIPREPETNLVLAYIWVQPTTNMLGKVLVVDFFGNGNELELSNMVMNKALDPAIFTFTPPKGVDVEDASSS</sequence>
<accession>A0A194AKG5</accession>
<evidence type="ECO:0000256" key="9">
    <source>
        <dbReference type="ARBA" id="ARBA00023186"/>
    </source>
</evidence>
<feature type="signal peptide" evidence="10">
    <location>
        <begin position="1"/>
        <end position="20"/>
    </location>
</feature>
<dbReference type="GO" id="GO:0042597">
    <property type="term" value="C:periplasmic space"/>
    <property type="evidence" value="ECO:0007669"/>
    <property type="project" value="UniProtKB-SubCell"/>
</dbReference>
<proteinExistence type="inferred from homology"/>
<comment type="subcellular location">
    <subcellularLocation>
        <location evidence="1">Periplasm</location>
    </subcellularLocation>
</comment>